<protein>
    <submittedName>
        <fullName evidence="2">Uncharacterized protein</fullName>
    </submittedName>
</protein>
<gene>
    <name evidence="2" type="ORF">CB0940_03922</name>
</gene>
<dbReference type="Proteomes" id="UP000230605">
    <property type="component" value="Chromosome 4"/>
</dbReference>
<evidence type="ECO:0000313" key="2">
    <source>
        <dbReference type="EMBL" id="PIA93443.1"/>
    </source>
</evidence>
<evidence type="ECO:0000256" key="1">
    <source>
        <dbReference type="SAM" id="MobiDB-lite"/>
    </source>
</evidence>
<accession>A0A2G5HMF6</accession>
<feature type="region of interest" description="Disordered" evidence="1">
    <location>
        <begin position="1"/>
        <end position="32"/>
    </location>
</feature>
<sequence length="536" mass="59663">MAQFPPQQQSSKNMADQRITGPNWSSDGGTLNPPAFCEPLDAARCAALHNHLMERGFQLGGQNSAEARPETWWHVHGSSLSDVSSKLHPNVLEFLKLAWVSAPGESFFWSTAGIPSPDDLFANGVNEAYQGLTTLDHDMYSEDDDDFEIDVPAALDVDRHRFVTLYAFQASHHERSPSIGVVFDQVRHMAIFVPNQGEISLLVNGHNTQKFTCLEQVLDSWHFLVDRERFIKQNGVWRLNGVAQCDLDDALSAWDDLVESVEQRILNNGGSLLEDDTPRVLLNPDTAASLSLSTFRRSFLTRACRPKFQWIAPGMQIPSSDELARRISGATTTDETSMSDSLQEHPLLLFAIQESNRVPWPSNYCSSLTQRVPSSSELLFPFAKNIDDEAGFAPGLYLSSTASEHMIYADSFRLILPFTLGANGFVRRTDFTWDVGVSEATDQLGNLHNNTAPRYSELYQLGNSITDNGIPQHDGQLSKLFETWKRQGEMGAGGWRVSEQDAVGVIGQTGDEIQGIAIIEHNADSWERWGNYTIGR</sequence>
<proteinExistence type="predicted"/>
<comment type="caution">
    <text evidence="2">The sequence shown here is derived from an EMBL/GenBank/DDBJ whole genome shotgun (WGS) entry which is preliminary data.</text>
</comment>
<feature type="compositionally biased region" description="Polar residues" evidence="1">
    <location>
        <begin position="1"/>
        <end position="29"/>
    </location>
</feature>
<dbReference type="AlphaFoldDB" id="A0A2G5HMF6"/>
<organism evidence="2 3">
    <name type="scientific">Cercospora beticola</name>
    <name type="common">Sugarbeet leaf spot fungus</name>
    <dbReference type="NCBI Taxonomy" id="122368"/>
    <lineage>
        <taxon>Eukaryota</taxon>
        <taxon>Fungi</taxon>
        <taxon>Dikarya</taxon>
        <taxon>Ascomycota</taxon>
        <taxon>Pezizomycotina</taxon>
        <taxon>Dothideomycetes</taxon>
        <taxon>Dothideomycetidae</taxon>
        <taxon>Mycosphaerellales</taxon>
        <taxon>Mycosphaerellaceae</taxon>
        <taxon>Cercospora</taxon>
    </lineage>
</organism>
<evidence type="ECO:0000313" key="3">
    <source>
        <dbReference type="Proteomes" id="UP000230605"/>
    </source>
</evidence>
<dbReference type="OrthoDB" id="3029470at2759"/>
<name>A0A2G5HMF6_CERBT</name>
<reference evidence="2 3" key="1">
    <citation type="submission" date="2015-10" db="EMBL/GenBank/DDBJ databases">
        <title>The cercosporin biosynthetic gene cluster was horizontally transferred to several fungal lineages and shown to be expanded in Cercospora beticola based on microsynteny with recipient genomes.</title>
        <authorList>
            <person name="De Jonge R."/>
            <person name="Ebert M.K."/>
            <person name="Suttle J.C."/>
            <person name="Jurick Ii W.M."/>
            <person name="Secor G.A."/>
            <person name="Thomma B.P."/>
            <person name="Van De Peer Y."/>
            <person name="Bolton M.D."/>
        </authorList>
    </citation>
    <scope>NUCLEOTIDE SEQUENCE [LARGE SCALE GENOMIC DNA]</scope>
    <source>
        <strain evidence="2 3">09-40</strain>
    </source>
</reference>
<dbReference type="EMBL" id="LKMD01000105">
    <property type="protein sequence ID" value="PIA93443.1"/>
    <property type="molecule type" value="Genomic_DNA"/>
</dbReference>